<dbReference type="PANTHER" id="PTHR46300:SF7">
    <property type="entry name" value="P450, PUTATIVE (EUROFUNG)-RELATED"/>
    <property type="match status" value="1"/>
</dbReference>
<dbReference type="SUPFAM" id="SSF48264">
    <property type="entry name" value="Cytochrome P450"/>
    <property type="match status" value="1"/>
</dbReference>
<evidence type="ECO:0000256" key="4">
    <source>
        <dbReference type="ARBA" id="ARBA00010617"/>
    </source>
</evidence>
<evidence type="ECO:0000313" key="16">
    <source>
        <dbReference type="Proteomes" id="UP000076871"/>
    </source>
</evidence>
<keyword evidence="9 14" id="KW-0560">Oxidoreductase</keyword>
<evidence type="ECO:0000256" key="2">
    <source>
        <dbReference type="ARBA" id="ARBA00004167"/>
    </source>
</evidence>
<dbReference type="STRING" id="1314785.A0A165HDW3"/>
<dbReference type="Gene3D" id="1.10.630.10">
    <property type="entry name" value="Cytochrome P450"/>
    <property type="match status" value="1"/>
</dbReference>
<dbReference type="GeneID" id="63828146"/>
<evidence type="ECO:0000256" key="9">
    <source>
        <dbReference type="ARBA" id="ARBA00023002"/>
    </source>
</evidence>
<gene>
    <name evidence="15" type="ORF">LAESUDRAFT_741041</name>
</gene>
<organism evidence="15 16">
    <name type="scientific">Laetiporus sulphureus 93-53</name>
    <dbReference type="NCBI Taxonomy" id="1314785"/>
    <lineage>
        <taxon>Eukaryota</taxon>
        <taxon>Fungi</taxon>
        <taxon>Dikarya</taxon>
        <taxon>Basidiomycota</taxon>
        <taxon>Agaricomycotina</taxon>
        <taxon>Agaricomycetes</taxon>
        <taxon>Polyporales</taxon>
        <taxon>Laetiporus</taxon>
    </lineage>
</organism>
<keyword evidence="7 13" id="KW-0479">Metal-binding</keyword>
<keyword evidence="8" id="KW-1133">Transmembrane helix</keyword>
<dbReference type="InterPro" id="IPR002401">
    <property type="entry name" value="Cyt_P450_E_grp-I"/>
</dbReference>
<dbReference type="Proteomes" id="UP000076871">
    <property type="component" value="Unassembled WGS sequence"/>
</dbReference>
<evidence type="ECO:0000256" key="8">
    <source>
        <dbReference type="ARBA" id="ARBA00022989"/>
    </source>
</evidence>
<keyword evidence="11 14" id="KW-0503">Monooxygenase</keyword>
<dbReference type="PROSITE" id="PS00086">
    <property type="entry name" value="CYTOCHROME_P450"/>
    <property type="match status" value="1"/>
</dbReference>
<dbReference type="OrthoDB" id="2789670at2759"/>
<keyword evidence="5 13" id="KW-0349">Heme</keyword>
<reference evidence="15 16" key="1">
    <citation type="journal article" date="2016" name="Mol. Biol. Evol.">
        <title>Comparative Genomics of Early-Diverging Mushroom-Forming Fungi Provides Insights into the Origins of Lignocellulose Decay Capabilities.</title>
        <authorList>
            <person name="Nagy L.G."/>
            <person name="Riley R."/>
            <person name="Tritt A."/>
            <person name="Adam C."/>
            <person name="Daum C."/>
            <person name="Floudas D."/>
            <person name="Sun H."/>
            <person name="Yadav J.S."/>
            <person name="Pangilinan J."/>
            <person name="Larsson K.H."/>
            <person name="Matsuura K."/>
            <person name="Barry K."/>
            <person name="Labutti K."/>
            <person name="Kuo R."/>
            <person name="Ohm R.A."/>
            <person name="Bhattacharya S.S."/>
            <person name="Shirouzu T."/>
            <person name="Yoshinaga Y."/>
            <person name="Martin F.M."/>
            <person name="Grigoriev I.V."/>
            <person name="Hibbett D.S."/>
        </authorList>
    </citation>
    <scope>NUCLEOTIDE SEQUENCE [LARGE SCALE GENOMIC DNA]</scope>
    <source>
        <strain evidence="15 16">93-53</strain>
    </source>
</reference>
<accession>A0A165HDW3</accession>
<proteinExistence type="inferred from homology"/>
<dbReference type="InterPro" id="IPR001128">
    <property type="entry name" value="Cyt_P450"/>
</dbReference>
<dbReference type="PANTHER" id="PTHR46300">
    <property type="entry name" value="P450, PUTATIVE (EUROFUNG)-RELATED-RELATED"/>
    <property type="match status" value="1"/>
</dbReference>
<dbReference type="InParanoid" id="A0A165HDW3"/>
<dbReference type="RefSeq" id="XP_040769345.1">
    <property type="nucleotide sequence ID" value="XM_040911117.1"/>
</dbReference>
<evidence type="ECO:0000256" key="11">
    <source>
        <dbReference type="ARBA" id="ARBA00023033"/>
    </source>
</evidence>
<evidence type="ECO:0000256" key="10">
    <source>
        <dbReference type="ARBA" id="ARBA00023004"/>
    </source>
</evidence>
<evidence type="ECO:0000256" key="3">
    <source>
        <dbReference type="ARBA" id="ARBA00005179"/>
    </source>
</evidence>
<evidence type="ECO:0000256" key="6">
    <source>
        <dbReference type="ARBA" id="ARBA00022692"/>
    </source>
</evidence>
<dbReference type="Pfam" id="PF00067">
    <property type="entry name" value="p450"/>
    <property type="match status" value="1"/>
</dbReference>
<evidence type="ECO:0000256" key="5">
    <source>
        <dbReference type="ARBA" id="ARBA00022617"/>
    </source>
</evidence>
<dbReference type="InterPro" id="IPR036396">
    <property type="entry name" value="Cyt_P450_sf"/>
</dbReference>
<comment type="cofactor">
    <cofactor evidence="1 13">
        <name>heme</name>
        <dbReference type="ChEBI" id="CHEBI:30413"/>
    </cofactor>
</comment>
<evidence type="ECO:0000256" key="1">
    <source>
        <dbReference type="ARBA" id="ARBA00001971"/>
    </source>
</evidence>
<sequence>MSMLTKNVFVIGVLLAFGIAWHIAQFNLALMAVVLIATLFIYNECNIIYLEALGKPIVVLNSATAVYDLLDKRSSIYSDRPPLMLVLRPYGDVFKAQRKLVAHDFSQSVIPNYYSIQELEARKLVFGILNDPTSLVSQIEHRVASIILRVTYGYTVKEEDVPMMTTALAAHHNFSNAAMPGTRLVDAIPCLQYLPSWAPGAKFLRTASEWRETVRQASWNPYLWCKENLDNGIASTPNLCATTVIEKGGQLTHDEEVALVSAALTVLGGALETNLQKRRRKLTPLWGTIWLPTITDKECLPYIRSLIAEMYRWAPALPLSLPHALRQDDSYEGFHIPRGSAVIANVWHMLRDPDVYANPTEFRPERYGGDEVAIRKVTDLTFGFGRRACPGLAFAEGSMFAIMSTILATCDIISAKDSQGKDIIPQLKYTGDVIILPENVQCDIRPRSARSRTLLSEALIL</sequence>
<evidence type="ECO:0000256" key="14">
    <source>
        <dbReference type="RuleBase" id="RU000461"/>
    </source>
</evidence>
<dbReference type="GO" id="GO:0020037">
    <property type="term" value="F:heme binding"/>
    <property type="evidence" value="ECO:0007669"/>
    <property type="project" value="InterPro"/>
</dbReference>
<evidence type="ECO:0000256" key="7">
    <source>
        <dbReference type="ARBA" id="ARBA00022723"/>
    </source>
</evidence>
<keyword evidence="6" id="KW-0812">Transmembrane</keyword>
<protein>
    <submittedName>
        <fullName evidence="15">Putative monooxygenase</fullName>
    </submittedName>
</protein>
<feature type="binding site" description="axial binding residue" evidence="13">
    <location>
        <position position="389"/>
    </location>
    <ligand>
        <name>heme</name>
        <dbReference type="ChEBI" id="CHEBI:30413"/>
    </ligand>
    <ligandPart>
        <name>Fe</name>
        <dbReference type="ChEBI" id="CHEBI:18248"/>
    </ligandPart>
</feature>
<dbReference type="GO" id="GO:0016020">
    <property type="term" value="C:membrane"/>
    <property type="evidence" value="ECO:0007669"/>
    <property type="project" value="UniProtKB-SubCell"/>
</dbReference>
<name>A0A165HDW3_9APHY</name>
<dbReference type="GO" id="GO:0005506">
    <property type="term" value="F:iron ion binding"/>
    <property type="evidence" value="ECO:0007669"/>
    <property type="project" value="InterPro"/>
</dbReference>
<dbReference type="PRINTS" id="PR00463">
    <property type="entry name" value="EP450I"/>
</dbReference>
<evidence type="ECO:0000256" key="12">
    <source>
        <dbReference type="ARBA" id="ARBA00023136"/>
    </source>
</evidence>
<dbReference type="EMBL" id="KV427607">
    <property type="protein sequence ID" value="KZT11605.1"/>
    <property type="molecule type" value="Genomic_DNA"/>
</dbReference>
<keyword evidence="12" id="KW-0472">Membrane</keyword>
<dbReference type="GO" id="GO:0004497">
    <property type="term" value="F:monooxygenase activity"/>
    <property type="evidence" value="ECO:0007669"/>
    <property type="project" value="UniProtKB-KW"/>
</dbReference>
<comment type="similarity">
    <text evidence="4 14">Belongs to the cytochrome P450 family.</text>
</comment>
<keyword evidence="16" id="KW-1185">Reference proteome</keyword>
<dbReference type="InterPro" id="IPR050364">
    <property type="entry name" value="Cytochrome_P450_fung"/>
</dbReference>
<dbReference type="GO" id="GO:0016705">
    <property type="term" value="F:oxidoreductase activity, acting on paired donors, with incorporation or reduction of molecular oxygen"/>
    <property type="evidence" value="ECO:0007669"/>
    <property type="project" value="InterPro"/>
</dbReference>
<dbReference type="InterPro" id="IPR017972">
    <property type="entry name" value="Cyt_P450_CS"/>
</dbReference>
<comment type="pathway">
    <text evidence="3">Secondary metabolite biosynthesis.</text>
</comment>
<evidence type="ECO:0000313" key="15">
    <source>
        <dbReference type="EMBL" id="KZT11605.1"/>
    </source>
</evidence>
<dbReference type="AlphaFoldDB" id="A0A165HDW3"/>
<evidence type="ECO:0000256" key="13">
    <source>
        <dbReference type="PIRSR" id="PIRSR602401-1"/>
    </source>
</evidence>
<keyword evidence="10 13" id="KW-0408">Iron</keyword>
<comment type="subcellular location">
    <subcellularLocation>
        <location evidence="2">Membrane</location>
        <topology evidence="2">Single-pass membrane protein</topology>
    </subcellularLocation>
</comment>